<name>A0AAE1ZLS3_SCHME</name>
<protein>
    <submittedName>
        <fullName evidence="1">Uncharacterized protein</fullName>
    </submittedName>
</protein>
<dbReference type="Proteomes" id="UP001292079">
    <property type="component" value="Unassembled WGS sequence"/>
</dbReference>
<evidence type="ECO:0000313" key="1">
    <source>
        <dbReference type="EMBL" id="KAK4476053.1"/>
    </source>
</evidence>
<organism evidence="1 2">
    <name type="scientific">Schistosoma mekongi</name>
    <name type="common">Parasitic worm</name>
    <dbReference type="NCBI Taxonomy" id="38744"/>
    <lineage>
        <taxon>Eukaryota</taxon>
        <taxon>Metazoa</taxon>
        <taxon>Spiralia</taxon>
        <taxon>Lophotrochozoa</taxon>
        <taxon>Platyhelminthes</taxon>
        <taxon>Trematoda</taxon>
        <taxon>Digenea</taxon>
        <taxon>Strigeidida</taxon>
        <taxon>Schistosomatoidea</taxon>
        <taxon>Schistosomatidae</taxon>
        <taxon>Schistosoma</taxon>
    </lineage>
</organism>
<evidence type="ECO:0000313" key="2">
    <source>
        <dbReference type="Proteomes" id="UP001292079"/>
    </source>
</evidence>
<gene>
    <name evidence="1" type="ORF">MN116_001281</name>
</gene>
<comment type="caution">
    <text evidence="1">The sequence shown here is derived from an EMBL/GenBank/DDBJ whole genome shotgun (WGS) entry which is preliminary data.</text>
</comment>
<keyword evidence="2" id="KW-1185">Reference proteome</keyword>
<feature type="non-terminal residue" evidence="1">
    <location>
        <position position="104"/>
    </location>
</feature>
<reference evidence="1" key="1">
    <citation type="submission" date="2022-04" db="EMBL/GenBank/DDBJ databases">
        <authorList>
            <person name="Xu L."/>
            <person name="Lv Z."/>
        </authorList>
    </citation>
    <scope>NUCLEOTIDE SEQUENCE</scope>
    <source>
        <strain evidence="1">LV_2022a</strain>
    </source>
</reference>
<dbReference type="EMBL" id="JALJAT010000001">
    <property type="protein sequence ID" value="KAK4476053.1"/>
    <property type="molecule type" value="Genomic_DNA"/>
</dbReference>
<sequence>PLPRFLYSQELTIHDLLDVLDELKIYVTRYDRQIVCGDIESKDELCKTVIHQLAIKYFEIAMNTSLLLQESAQRCCINPQLCDLVLDGIHCCAQFIIVPLPIII</sequence>
<accession>A0AAE1ZLS3</accession>
<reference evidence="1" key="2">
    <citation type="journal article" date="2023" name="Infect Dis Poverty">
        <title>Chromosome-scale genome of the human blood fluke Schistosoma mekongi and its implications for public health.</title>
        <authorList>
            <person name="Zhou M."/>
            <person name="Xu L."/>
            <person name="Xu D."/>
            <person name="Chen W."/>
            <person name="Khan J."/>
            <person name="Hu Y."/>
            <person name="Huang H."/>
            <person name="Wei H."/>
            <person name="Zhang Y."/>
            <person name="Chusongsang P."/>
            <person name="Tanasarnprasert K."/>
            <person name="Hu X."/>
            <person name="Limpanont Y."/>
            <person name="Lv Z."/>
        </authorList>
    </citation>
    <scope>NUCLEOTIDE SEQUENCE</scope>
    <source>
        <strain evidence="1">LV_2022a</strain>
    </source>
</reference>
<proteinExistence type="predicted"/>
<dbReference type="AlphaFoldDB" id="A0AAE1ZLS3"/>